<dbReference type="Proteomes" id="UP000069935">
    <property type="component" value="Chromosome 1"/>
</dbReference>
<accession>A0AAC8VWY2</accession>
<sequence>MPNRAVEVMLKFLLNISKTYQTVWEINSSNPTLPALFTQYIFSSIRPSQWRLWIYIFESSQVQYGGS</sequence>
<evidence type="ECO:0000313" key="1">
    <source>
        <dbReference type="EMBL" id="ALG70965.1"/>
    </source>
</evidence>
<name>A0AAC8VWY2_9PROT</name>
<protein>
    <submittedName>
        <fullName evidence="1">Uncharacterized protein</fullName>
    </submittedName>
</protein>
<dbReference type="KEGG" id="ati:AL072_08615"/>
<reference evidence="1 2" key="2">
    <citation type="journal article" date="2016" name="Genome Announc.">
        <title>Complete Genome Sequence of a Strain of Azospirillum thiophilum Isolated from a Sulfide Spring.</title>
        <authorList>
            <person name="Fomenkov A."/>
            <person name="Vincze T."/>
            <person name="Grabovich M."/>
            <person name="Anton B.P."/>
            <person name="Dubinina G."/>
            <person name="Orlova M."/>
            <person name="Belousova E."/>
            <person name="Roberts R.J."/>
        </authorList>
    </citation>
    <scope>NUCLEOTIDE SEQUENCE [LARGE SCALE GENOMIC DNA]</scope>
    <source>
        <strain evidence="1 2">BV-S</strain>
    </source>
</reference>
<proteinExistence type="predicted"/>
<gene>
    <name evidence="1" type="ORF">AL072_08615</name>
</gene>
<keyword evidence="2" id="KW-1185">Reference proteome</keyword>
<reference evidence="2" key="1">
    <citation type="submission" date="2015-08" db="EMBL/GenBank/DDBJ databases">
        <title>Complete Genome Sequence of Azospirillum thiophilum BV-S.</title>
        <authorList>
            <person name="Fomenkov A."/>
            <person name="Vincze T."/>
            <person name="Grabovich M."/>
            <person name="Dubinina G."/>
            <person name="Orlova M."/>
            <person name="Belousova E."/>
            <person name="Roberts R.J."/>
        </authorList>
    </citation>
    <scope>NUCLEOTIDE SEQUENCE [LARGE SCALE GENOMIC DNA]</scope>
    <source>
        <strain evidence="2">BV-S</strain>
    </source>
</reference>
<dbReference type="EMBL" id="CP012401">
    <property type="protein sequence ID" value="ALG70965.1"/>
    <property type="molecule type" value="Genomic_DNA"/>
</dbReference>
<organism evidence="1 2">
    <name type="scientific">Azospirillum thiophilum</name>
    <dbReference type="NCBI Taxonomy" id="528244"/>
    <lineage>
        <taxon>Bacteria</taxon>
        <taxon>Pseudomonadati</taxon>
        <taxon>Pseudomonadota</taxon>
        <taxon>Alphaproteobacteria</taxon>
        <taxon>Rhodospirillales</taxon>
        <taxon>Azospirillaceae</taxon>
        <taxon>Azospirillum</taxon>
    </lineage>
</organism>
<evidence type="ECO:0000313" key="2">
    <source>
        <dbReference type="Proteomes" id="UP000069935"/>
    </source>
</evidence>
<dbReference type="AlphaFoldDB" id="A0AAC8VWY2"/>